<dbReference type="OrthoDB" id="271812at2759"/>
<sequence length="540" mass="62671">MDEIIAENNGLREDYAELSNSKEEALVELTAVKECYASVLVEFNEFKMTSEKSLSHLKADLEGSLSEAKQNLVLAEHKYSMTIDTLRQLTESLRAGELRELIHAEERERGEIATDYFLNLTPLLYLRLTEAVARGTRTEASIKALSEALSKTQDELNVTSHHLQAALEENTRLRENLSAEENRVNQFSTELESTQHRLQSVETDKQTLSQDNDWLKDQVEAMRRELGELDEILNANLNEIREENEKYTVDNEVLRRKINCFVEKEEEYKTKQLLQEKHVQDLEAELAAQERTLAITEADLLEAKQSLENQEALVKQMSVKLELAEEEARKASAARESISAKFRSAQEQLKNQETKLNLIVSDKRREMDAMRLKVNEHIERTELLERQNTNEVRRREEVENTIAAMKDGHNKMRSAMEEMRERCSKDARTIKELVSERDDLLKDRDIIVEKYNKLHDAFCTLRREAGSRSSDDFKKLFDLSSSQESELQKLRHQNEILKKSVSMFVTTVQQKPENLFVERLNLKEGPLRHPKKRSLQQPNE</sequence>
<dbReference type="Proteomes" id="UP000015354">
    <property type="component" value="Unassembled WGS sequence"/>
</dbReference>
<proteinExistence type="predicted"/>
<organism evidence="2 3">
    <name type="scientific">Strigomonas culicis</name>
    <dbReference type="NCBI Taxonomy" id="28005"/>
    <lineage>
        <taxon>Eukaryota</taxon>
        <taxon>Discoba</taxon>
        <taxon>Euglenozoa</taxon>
        <taxon>Kinetoplastea</taxon>
        <taxon>Metakinetoplastina</taxon>
        <taxon>Trypanosomatida</taxon>
        <taxon>Trypanosomatidae</taxon>
        <taxon>Strigomonadinae</taxon>
        <taxon>Strigomonas</taxon>
    </lineage>
</organism>
<evidence type="ECO:0000313" key="2">
    <source>
        <dbReference type="EMBL" id="EPY33224.1"/>
    </source>
</evidence>
<keyword evidence="1" id="KW-0175">Coiled coil</keyword>
<keyword evidence="3" id="KW-1185">Reference proteome</keyword>
<dbReference type="EMBL" id="ATMH01002404">
    <property type="protein sequence ID" value="EPY33224.1"/>
    <property type="molecule type" value="Genomic_DNA"/>
</dbReference>
<feature type="coiled-coil region" evidence="1">
    <location>
        <begin position="1"/>
        <end position="28"/>
    </location>
</feature>
<evidence type="ECO:0000313" key="3">
    <source>
        <dbReference type="Proteomes" id="UP000015354"/>
    </source>
</evidence>
<protein>
    <submittedName>
        <fullName evidence="2">Uncharacterized protein</fullName>
    </submittedName>
</protein>
<feature type="coiled-coil region" evidence="1">
    <location>
        <begin position="163"/>
        <end position="387"/>
    </location>
</feature>
<accession>S9UWU0</accession>
<comment type="caution">
    <text evidence="2">The sequence shown here is derived from an EMBL/GenBank/DDBJ whole genome shotgun (WGS) entry which is preliminary data.</text>
</comment>
<reference evidence="2 3" key="1">
    <citation type="journal article" date="2013" name="PLoS ONE">
        <title>Predicting the Proteins of Angomonas deanei, Strigomonas culicis and Their Respective Endosymbionts Reveals New Aspects of the Trypanosomatidae Family.</title>
        <authorList>
            <person name="Motta M.C."/>
            <person name="Martins A.C."/>
            <person name="de Souza S.S."/>
            <person name="Catta-Preta C.M."/>
            <person name="Silva R."/>
            <person name="Klein C.C."/>
            <person name="de Almeida L.G."/>
            <person name="de Lima Cunha O."/>
            <person name="Ciapina L.P."/>
            <person name="Brocchi M."/>
            <person name="Colabardini A.C."/>
            <person name="de Araujo Lima B."/>
            <person name="Machado C.R."/>
            <person name="de Almeida Soares C.M."/>
            <person name="Probst C.M."/>
            <person name="de Menezes C.B."/>
            <person name="Thompson C.E."/>
            <person name="Bartholomeu D.C."/>
            <person name="Gradia D.F."/>
            <person name="Pavoni D.P."/>
            <person name="Grisard E.C."/>
            <person name="Fantinatti-Garboggini F."/>
            <person name="Marchini F.K."/>
            <person name="Rodrigues-Luiz G.F."/>
            <person name="Wagner G."/>
            <person name="Goldman G.H."/>
            <person name="Fietto J.L."/>
            <person name="Elias M.C."/>
            <person name="Goldman M.H."/>
            <person name="Sagot M.F."/>
            <person name="Pereira M."/>
            <person name="Stoco P.H."/>
            <person name="de Mendonca-Neto R.P."/>
            <person name="Teixeira S.M."/>
            <person name="Maciel T.E."/>
            <person name="de Oliveira Mendes T.A."/>
            <person name="Urmenyi T.P."/>
            <person name="de Souza W."/>
            <person name="Schenkman S."/>
            <person name="de Vasconcelos A.T."/>
        </authorList>
    </citation>
    <scope>NUCLEOTIDE SEQUENCE [LARGE SCALE GENOMIC DNA]</scope>
</reference>
<name>S9UWU0_9TRYP</name>
<gene>
    <name evidence="2" type="ORF">STCU_02404</name>
</gene>
<evidence type="ECO:0000256" key="1">
    <source>
        <dbReference type="SAM" id="Coils"/>
    </source>
</evidence>
<dbReference type="AlphaFoldDB" id="S9UWU0"/>